<gene>
    <name evidence="1" type="ORF">S12H4_25847</name>
</gene>
<proteinExistence type="predicted"/>
<evidence type="ECO:0000313" key="1">
    <source>
        <dbReference type="EMBL" id="GAI77756.1"/>
    </source>
</evidence>
<reference evidence="1" key="1">
    <citation type="journal article" date="2014" name="Front. Microbiol.">
        <title>High frequency of phylogenetically diverse reductive dehalogenase-homologous genes in deep subseafloor sedimentary metagenomes.</title>
        <authorList>
            <person name="Kawai M."/>
            <person name="Futagami T."/>
            <person name="Toyoda A."/>
            <person name="Takaki Y."/>
            <person name="Nishi S."/>
            <person name="Hori S."/>
            <person name="Arai W."/>
            <person name="Tsubouchi T."/>
            <person name="Morono Y."/>
            <person name="Uchiyama I."/>
            <person name="Ito T."/>
            <person name="Fujiyama A."/>
            <person name="Inagaki F."/>
            <person name="Takami H."/>
        </authorList>
    </citation>
    <scope>NUCLEOTIDE SEQUENCE</scope>
    <source>
        <strain evidence="1">Expedition CK06-06</strain>
    </source>
</reference>
<feature type="non-terminal residue" evidence="1">
    <location>
        <position position="1"/>
    </location>
</feature>
<dbReference type="EMBL" id="BARW01014604">
    <property type="protein sequence ID" value="GAI77756.1"/>
    <property type="molecule type" value="Genomic_DNA"/>
</dbReference>
<dbReference type="AlphaFoldDB" id="X1SF22"/>
<comment type="caution">
    <text evidence="1">The sequence shown here is derived from an EMBL/GenBank/DDBJ whole genome shotgun (WGS) entry which is preliminary data.</text>
</comment>
<name>X1SF22_9ZZZZ</name>
<organism evidence="1">
    <name type="scientific">marine sediment metagenome</name>
    <dbReference type="NCBI Taxonomy" id="412755"/>
    <lineage>
        <taxon>unclassified sequences</taxon>
        <taxon>metagenomes</taxon>
        <taxon>ecological metagenomes</taxon>
    </lineage>
</organism>
<sequence length="114" mass="13385">LSFIPLEYLQKPVGDYTERKKDYDLLIILFYNDLSICYAGLKNSSMSRGYAEESFKLIKEDKDYKEFEKGIDDIKSKIDSKKATEDDYKKLLNLPFVSGKSKKFFLYTFVLSIF</sequence>
<protein>
    <submittedName>
        <fullName evidence="1">Uncharacterized protein</fullName>
    </submittedName>
</protein>
<accession>X1SF22</accession>